<proteinExistence type="predicted"/>
<dbReference type="Proteomes" id="UP000025227">
    <property type="component" value="Unplaced"/>
</dbReference>
<protein>
    <submittedName>
        <fullName evidence="2">RRM domain-containing protein</fullName>
    </submittedName>
</protein>
<organism evidence="1 2">
    <name type="scientific">Haemonchus contortus</name>
    <name type="common">Barber pole worm</name>
    <dbReference type="NCBI Taxonomy" id="6289"/>
    <lineage>
        <taxon>Eukaryota</taxon>
        <taxon>Metazoa</taxon>
        <taxon>Ecdysozoa</taxon>
        <taxon>Nematoda</taxon>
        <taxon>Chromadorea</taxon>
        <taxon>Rhabditida</taxon>
        <taxon>Rhabditina</taxon>
        <taxon>Rhabditomorpha</taxon>
        <taxon>Strongyloidea</taxon>
        <taxon>Trichostrongylidae</taxon>
        <taxon>Haemonchus</taxon>
    </lineage>
</organism>
<dbReference type="OrthoDB" id="2020831at2759"/>
<reference evidence="2" key="1">
    <citation type="submission" date="2020-12" db="UniProtKB">
        <authorList>
            <consortium name="WormBaseParasite"/>
        </authorList>
    </citation>
    <scope>IDENTIFICATION</scope>
    <source>
        <strain evidence="2">MHco3</strain>
    </source>
</reference>
<dbReference type="InterPro" id="IPR012677">
    <property type="entry name" value="Nucleotide-bd_a/b_plait_sf"/>
</dbReference>
<dbReference type="SUPFAM" id="SSF54928">
    <property type="entry name" value="RNA-binding domain, RBD"/>
    <property type="match status" value="1"/>
</dbReference>
<name>A0A7I4YLI7_HAECO</name>
<dbReference type="WBParaSite" id="HCON_00112400-00001">
    <property type="protein sequence ID" value="HCON_00112400-00001"/>
    <property type="gene ID" value="HCON_00112400"/>
</dbReference>
<dbReference type="GO" id="GO:0003676">
    <property type="term" value="F:nucleic acid binding"/>
    <property type="evidence" value="ECO:0007669"/>
    <property type="project" value="InterPro"/>
</dbReference>
<evidence type="ECO:0000313" key="1">
    <source>
        <dbReference type="Proteomes" id="UP000025227"/>
    </source>
</evidence>
<accession>A0A7I4YLI7</accession>
<sequence>MADAYDYSKHTDLQWKSSWTTSKTLANKVFVGRLTEKITEETLRDFFNKEAKEVKEAASVAYVHIPRPIPWLCVRYVHTRGGRLMKWSKSTILWIDGLSVVVTYAVPRESHQAGANVPPGYSNDFGSAYGYGKDGAAYDEAPLGLIPFASTVSCSE</sequence>
<evidence type="ECO:0000313" key="2">
    <source>
        <dbReference type="WBParaSite" id="HCON_00112400-00001"/>
    </source>
</evidence>
<dbReference type="AlphaFoldDB" id="A0A7I4YLI7"/>
<dbReference type="InterPro" id="IPR035979">
    <property type="entry name" value="RBD_domain_sf"/>
</dbReference>
<dbReference type="Gene3D" id="3.30.70.330">
    <property type="match status" value="1"/>
</dbReference>
<keyword evidence="1" id="KW-1185">Reference proteome</keyword>